<dbReference type="EMBL" id="LSYV01000004">
    <property type="protein sequence ID" value="KXZ54981.1"/>
    <property type="molecule type" value="Genomic_DNA"/>
</dbReference>
<sequence>MAVPEITLPQRRLAAHALLCAGIRRMSVVRPASARTAEERSDLEALLVALPAYRSYAPELVACMAAHCHVLSLPAGSLVYEHGTLADAQVTVLAGEVQLRRLGGAPQMEEGEEGDAQAGGRGGSGGGMLPCPPPGGPGSQRTAVPPQEPQDSPSSRTSIRARLKKEREARKLMQRQLDDYVAQMDAAEAEAEGGGRGGSSGPKGGQQGGGGSGGGAASSDWTKKFMQQAMRTSEPIWKVLHPNDAGQNRRAASEDSGPNPLTGTEPITEVAQLLGPAAAKAYYRGLRSQGYLAADEDCSSPTGSSRSLRSHDSPSSVLSGAAGSAGSGRFSGAGAAADTRARRQVPKRLGYSVDGPETEHQRKLRNMAMQASRIQREQQAHSHRHLSYDAVELDEVYGPLVGSLTLGAAVGELSTYTLHTGMRHENAVAGPSGCDLLLVDWEAYQQGVLAVRAALLRRSASFLAAMPPGRLTRLAELCLCLSSDPGTLIARQGTPLESLVVVQSGELQLLHEPSASAPARRAFVAAHAVSRNRNGRVQTLPLLSTLNQTVLPTAASAASGLSSHTDGYGTLTELGMHGLPLGELGIGGIVGEAILGVQGAPATGDDNAPSPSVSPAPGARSRVRSGPDGAAGNEEEHAEEGDSQPVSPSVPHGPRWPTTVLTSKPSVLLVIQKSVLYMQEFDFVREDLMRHAAERRDWLKKRIEAAYKEAASAPAPTTPTAPTAPVVPAPPPPLASGMAASASMRRSMFAAAGFGSMTAATAAAAISASLSGDGDGSLPSESGSRLDVGGSSLGDGTDASAATAPGLAGGSFMRRPSSGDVPLPPSGSLSGAPTPFVPSGSSARPAANPNKWDFLDNPTSTSSTANGEVPPEASSAVVSSATPKALAATASFGRSPGAASPVPTPPGGMSRSGSLQRPVPMRGASYQYIRTTSRDLVSGSGGVGTTAGGPGSALEQLLTADYDADEEALLGGDGVRRSPVPGGGSALLLPTLTPSNTNSPFPPQRIVPPGPRMSQTGMISTSAAVSPASAADVIRSPLGGAFTVGGGAGSGGPASPFRSPGAGDLAAAGRRSFSSGGANMPPAVANALAEHGGAGSPRVPLLGSAAYALGSRSFHRPRASYSSGVPLTVGSGASPRMRLSEASGALARPGSPALSSPAPAVPGLLDGVEHSSGPLSPVVAPLAGGFYSRAPRSSFTGGSSSRSGFPGLEPLRQPSGATADAARRSGVLNGSRAGSMRTSVRESHDGVLQAAAAAAAAAEDDEEAHAARSMVPSNKAGMFMVREGASSTPGKGAGARRIANCF</sequence>
<dbReference type="OrthoDB" id="542006at2759"/>
<feature type="region of interest" description="Disordered" evidence="1">
    <location>
        <begin position="890"/>
        <end position="920"/>
    </location>
</feature>
<dbReference type="PANTHER" id="PTHR23011:SF28">
    <property type="entry name" value="CYCLIC NUCLEOTIDE-BINDING DOMAIN CONTAINING PROTEIN"/>
    <property type="match status" value="1"/>
</dbReference>
<dbReference type="Gene3D" id="2.60.120.10">
    <property type="entry name" value="Jelly Rolls"/>
    <property type="match status" value="1"/>
</dbReference>
<dbReference type="InterPro" id="IPR000595">
    <property type="entry name" value="cNMP-bd_dom"/>
</dbReference>
<feature type="compositionally biased region" description="Low complexity" evidence="1">
    <location>
        <begin position="868"/>
        <end position="877"/>
    </location>
</feature>
<feature type="region of interest" description="Disordered" evidence="1">
    <location>
        <begin position="105"/>
        <end position="159"/>
    </location>
</feature>
<feature type="compositionally biased region" description="Polar residues" evidence="1">
    <location>
        <begin position="149"/>
        <end position="158"/>
    </location>
</feature>
<dbReference type="PANTHER" id="PTHR23011">
    <property type="entry name" value="CYCLIC NUCLEOTIDE-BINDING DOMAIN CONTAINING PROTEIN"/>
    <property type="match status" value="1"/>
</dbReference>
<comment type="caution">
    <text evidence="3">The sequence shown here is derived from an EMBL/GenBank/DDBJ whole genome shotgun (WGS) entry which is preliminary data.</text>
</comment>
<dbReference type="Proteomes" id="UP000075714">
    <property type="component" value="Unassembled WGS sequence"/>
</dbReference>
<feature type="region of interest" description="Disordered" evidence="1">
    <location>
        <begin position="600"/>
        <end position="659"/>
    </location>
</feature>
<name>A0A150GYS8_GONPE</name>
<dbReference type="SUPFAM" id="SSF51206">
    <property type="entry name" value="cAMP-binding domain-like"/>
    <property type="match status" value="2"/>
</dbReference>
<keyword evidence="4" id="KW-1185">Reference proteome</keyword>
<feature type="compositionally biased region" description="Gly residues" evidence="1">
    <location>
        <begin position="117"/>
        <end position="128"/>
    </location>
</feature>
<feature type="compositionally biased region" description="Gly residues" evidence="1">
    <location>
        <begin position="192"/>
        <end position="216"/>
    </location>
</feature>
<accession>A0A150GYS8</accession>
<reference evidence="4" key="1">
    <citation type="journal article" date="2016" name="Nat. Commun.">
        <title>The Gonium pectorale genome demonstrates co-option of cell cycle regulation during the evolution of multicellularity.</title>
        <authorList>
            <person name="Hanschen E.R."/>
            <person name="Marriage T.N."/>
            <person name="Ferris P.J."/>
            <person name="Hamaji T."/>
            <person name="Toyoda A."/>
            <person name="Fujiyama A."/>
            <person name="Neme R."/>
            <person name="Noguchi H."/>
            <person name="Minakuchi Y."/>
            <person name="Suzuki M."/>
            <person name="Kawai-Toyooka H."/>
            <person name="Smith D.R."/>
            <person name="Sparks H."/>
            <person name="Anderson J."/>
            <person name="Bakaric R."/>
            <person name="Luria V."/>
            <person name="Karger A."/>
            <person name="Kirschner M.W."/>
            <person name="Durand P.M."/>
            <person name="Michod R.E."/>
            <person name="Nozaki H."/>
            <person name="Olson B.J."/>
        </authorList>
    </citation>
    <scope>NUCLEOTIDE SEQUENCE [LARGE SCALE GENOMIC DNA]</scope>
    <source>
        <strain evidence="4">NIES-2863</strain>
    </source>
</reference>
<dbReference type="PROSITE" id="PS50042">
    <property type="entry name" value="CNMP_BINDING_3"/>
    <property type="match status" value="1"/>
</dbReference>
<organism evidence="3 4">
    <name type="scientific">Gonium pectorale</name>
    <name type="common">Green alga</name>
    <dbReference type="NCBI Taxonomy" id="33097"/>
    <lineage>
        <taxon>Eukaryota</taxon>
        <taxon>Viridiplantae</taxon>
        <taxon>Chlorophyta</taxon>
        <taxon>core chlorophytes</taxon>
        <taxon>Chlorophyceae</taxon>
        <taxon>CS clade</taxon>
        <taxon>Chlamydomonadales</taxon>
        <taxon>Volvocaceae</taxon>
        <taxon>Gonium</taxon>
    </lineage>
</organism>
<feature type="region of interest" description="Disordered" evidence="1">
    <location>
        <begin position="187"/>
        <end position="219"/>
    </location>
</feature>
<feature type="compositionally biased region" description="Low complexity" evidence="1">
    <location>
        <begin position="770"/>
        <end position="783"/>
    </location>
</feature>
<feature type="region of interest" description="Disordered" evidence="1">
    <location>
        <begin position="1192"/>
        <end position="1245"/>
    </location>
</feature>
<gene>
    <name evidence="3" type="ORF">GPECTOR_3g147</name>
</gene>
<feature type="compositionally biased region" description="Low complexity" evidence="1">
    <location>
        <begin position="816"/>
        <end position="833"/>
    </location>
</feature>
<feature type="compositionally biased region" description="Polar residues" evidence="1">
    <location>
        <begin position="857"/>
        <end position="866"/>
    </location>
</feature>
<feature type="compositionally biased region" description="Low complexity" evidence="1">
    <location>
        <begin position="608"/>
        <end position="620"/>
    </location>
</feature>
<feature type="region of interest" description="Disordered" evidence="1">
    <location>
        <begin position="233"/>
        <end position="265"/>
    </location>
</feature>
<protein>
    <recommendedName>
        <fullName evidence="2">Cyclic nucleotide-binding domain-containing protein</fullName>
    </recommendedName>
</protein>
<dbReference type="STRING" id="33097.A0A150GYS8"/>
<feature type="compositionally biased region" description="Low complexity" evidence="1">
    <location>
        <begin position="299"/>
        <end position="322"/>
    </location>
</feature>
<evidence type="ECO:0000256" key="1">
    <source>
        <dbReference type="SAM" id="MobiDB-lite"/>
    </source>
</evidence>
<feature type="domain" description="Cyclic nucleotide-binding" evidence="2">
    <location>
        <begin position="462"/>
        <end position="510"/>
    </location>
</feature>
<feature type="compositionally biased region" description="Low complexity" evidence="1">
    <location>
        <begin position="1192"/>
        <end position="1207"/>
    </location>
</feature>
<feature type="region of interest" description="Disordered" evidence="1">
    <location>
        <begin position="295"/>
        <end position="361"/>
    </location>
</feature>
<dbReference type="InterPro" id="IPR014710">
    <property type="entry name" value="RmlC-like_jellyroll"/>
</dbReference>
<dbReference type="InterPro" id="IPR018490">
    <property type="entry name" value="cNMP-bd_dom_sf"/>
</dbReference>
<evidence type="ECO:0000313" key="3">
    <source>
        <dbReference type="EMBL" id="KXZ54981.1"/>
    </source>
</evidence>
<evidence type="ECO:0000313" key="4">
    <source>
        <dbReference type="Proteomes" id="UP000075714"/>
    </source>
</evidence>
<feature type="region of interest" description="Disordered" evidence="1">
    <location>
        <begin position="770"/>
        <end position="877"/>
    </location>
</feature>
<proteinExistence type="predicted"/>
<evidence type="ECO:0000259" key="2">
    <source>
        <dbReference type="PROSITE" id="PS50042"/>
    </source>
</evidence>